<dbReference type="Gene3D" id="3.40.50.1000">
    <property type="entry name" value="HAD superfamily/HAD-like"/>
    <property type="match status" value="1"/>
</dbReference>
<name>A0ABV7WST3_9GAMM</name>
<dbReference type="RefSeq" id="WP_290281334.1">
    <property type="nucleotide sequence ID" value="NZ_JAUFQI010000001.1"/>
</dbReference>
<evidence type="ECO:0000313" key="1">
    <source>
        <dbReference type="EMBL" id="MFC3702356.1"/>
    </source>
</evidence>
<protein>
    <submittedName>
        <fullName evidence="1">Uncharacterized protein</fullName>
    </submittedName>
</protein>
<organism evidence="1 2">
    <name type="scientific">Reinekea marina</name>
    <dbReference type="NCBI Taxonomy" id="1310421"/>
    <lineage>
        <taxon>Bacteria</taxon>
        <taxon>Pseudomonadati</taxon>
        <taxon>Pseudomonadota</taxon>
        <taxon>Gammaproteobacteria</taxon>
        <taxon>Oceanospirillales</taxon>
        <taxon>Saccharospirillaceae</taxon>
        <taxon>Reinekea</taxon>
    </lineage>
</organism>
<gene>
    <name evidence="1" type="ORF">ACFOND_11955</name>
</gene>
<proteinExistence type="predicted"/>
<accession>A0ABV7WST3</accession>
<dbReference type="Proteomes" id="UP001595710">
    <property type="component" value="Unassembled WGS sequence"/>
</dbReference>
<evidence type="ECO:0000313" key="2">
    <source>
        <dbReference type="Proteomes" id="UP001595710"/>
    </source>
</evidence>
<keyword evidence="2" id="KW-1185">Reference proteome</keyword>
<sequence>MHLMVFDLDAALCPTNTMDGLALSKALQDVTSQIVNPELLMNSADFRKLFVNTMQRFPTRDELFDFRAQYNVYLKQQFIIRPSFIPANYALIEQANALQHRKDTLVAIITSRTLSALKIKSAKLGLMSDLMPVASCEDADSYSGILSALTKRVRRSFGVQFDQASLVSVESNRECAANNDMSLILESDFNESLYGHLFEWTEQSLAIVD</sequence>
<reference evidence="2" key="1">
    <citation type="journal article" date="2019" name="Int. J. Syst. Evol. Microbiol.">
        <title>The Global Catalogue of Microorganisms (GCM) 10K type strain sequencing project: providing services to taxonomists for standard genome sequencing and annotation.</title>
        <authorList>
            <consortium name="The Broad Institute Genomics Platform"/>
            <consortium name="The Broad Institute Genome Sequencing Center for Infectious Disease"/>
            <person name="Wu L."/>
            <person name="Ma J."/>
        </authorList>
    </citation>
    <scope>NUCLEOTIDE SEQUENCE [LARGE SCALE GENOMIC DNA]</scope>
    <source>
        <strain evidence="2">CECT 8288</strain>
    </source>
</reference>
<dbReference type="EMBL" id="JBHRYN010000012">
    <property type="protein sequence ID" value="MFC3702356.1"/>
    <property type="molecule type" value="Genomic_DNA"/>
</dbReference>
<dbReference type="Gene3D" id="1.10.150.240">
    <property type="entry name" value="Putative phosphatase, domain 2"/>
    <property type="match status" value="1"/>
</dbReference>
<dbReference type="InterPro" id="IPR023214">
    <property type="entry name" value="HAD_sf"/>
</dbReference>
<comment type="caution">
    <text evidence="1">The sequence shown here is derived from an EMBL/GenBank/DDBJ whole genome shotgun (WGS) entry which is preliminary data.</text>
</comment>
<dbReference type="InterPro" id="IPR023198">
    <property type="entry name" value="PGP-like_dom2"/>
</dbReference>